<evidence type="ECO:0000259" key="16">
    <source>
        <dbReference type="Pfam" id="PF00675"/>
    </source>
</evidence>
<dbReference type="Pfam" id="PF22456">
    <property type="entry name" value="PqqF-like_C_4"/>
    <property type="match status" value="1"/>
</dbReference>
<feature type="domain" description="Peptidase M16 N-terminal" evidence="16">
    <location>
        <begin position="43"/>
        <end position="170"/>
    </location>
</feature>
<feature type="domain" description="Peptidase M16 C-terminal" evidence="17">
    <location>
        <begin position="204"/>
        <end position="381"/>
    </location>
</feature>
<evidence type="ECO:0000256" key="2">
    <source>
        <dbReference type="ARBA" id="ARBA00002184"/>
    </source>
</evidence>
<dbReference type="InterPro" id="IPR032632">
    <property type="entry name" value="Peptidase_M16_M"/>
</dbReference>
<dbReference type="PANTHER" id="PTHR43690">
    <property type="entry name" value="NARDILYSIN"/>
    <property type="match status" value="1"/>
</dbReference>
<evidence type="ECO:0000256" key="12">
    <source>
        <dbReference type="ARBA" id="ARBA00031184"/>
    </source>
</evidence>
<keyword evidence="7" id="KW-0479">Metal-binding</keyword>
<accession>A0A937SB91</accession>
<evidence type="ECO:0000256" key="5">
    <source>
        <dbReference type="ARBA" id="ARBA00017565"/>
    </source>
</evidence>
<evidence type="ECO:0000259" key="18">
    <source>
        <dbReference type="Pfam" id="PF16187"/>
    </source>
</evidence>
<dbReference type="InterPro" id="IPR007863">
    <property type="entry name" value="Peptidase_M16_C"/>
</dbReference>
<feature type="signal peptide" evidence="15">
    <location>
        <begin position="1"/>
        <end position="20"/>
    </location>
</feature>
<dbReference type="InterPro" id="IPR011249">
    <property type="entry name" value="Metalloenz_LuxS/M16"/>
</dbReference>
<dbReference type="Gene3D" id="3.30.830.10">
    <property type="entry name" value="Metalloenzyme, LuxS/M16 peptidase-like"/>
    <property type="match status" value="4"/>
</dbReference>
<evidence type="ECO:0000256" key="15">
    <source>
        <dbReference type="SAM" id="SignalP"/>
    </source>
</evidence>
<keyword evidence="15" id="KW-0732">Signal</keyword>
<dbReference type="InterPro" id="IPR001431">
    <property type="entry name" value="Pept_M16_Zn_BS"/>
</dbReference>
<evidence type="ECO:0000256" key="3">
    <source>
        <dbReference type="ARBA" id="ARBA00007261"/>
    </source>
</evidence>
<feature type="domain" description="Peptidase M16 middle/third" evidence="18">
    <location>
        <begin position="396"/>
        <end position="665"/>
    </location>
</feature>
<feature type="chain" id="PRO_5037852099" description="Protease 3" evidence="15">
    <location>
        <begin position="21"/>
        <end position="927"/>
    </location>
</feature>
<dbReference type="InterPro" id="IPR054734">
    <property type="entry name" value="PqqF-like_C_4"/>
</dbReference>
<sequence>MKKITSIIFIICFLSLNLTADINKSPNDPRKYSTFTLKNGIEVVTVSDPKLATSAATLSIGVGQFQDPENAQGIAHFLEHMIFMGSEKYKSPNEYMQFISENGGSTNAFTAAEQTTYLFSINSRMFSQGLDRLSSAIKAPLFDASMVEKEISAVNSEWLLLRQSDQFVVNRVTVNTTNPNHPKSQLGVGNNETLSRDKDVLLSSLRDFYNQYYSANLMKLVLVGNQSSRELKSYAKKYFGNIKNKNIERPITKQSGYLNDSLLKNIYVQTKGGTPSLTLEFPFKDNRDKWRSKPNQYVSRLLNSQEEDSLFSFLTDEGYIEGGGASINPNVWGADGAVFIDFTLTNKGISNKDLIIDLTFKYIDLMSSKGIDKKYYDEMKAINDREFDDYTPPAALSIAVNFGRQIFDVPVENLIDYNLKTESYDEKAIREVLSQLTPANVRIYHLSPDESTSIDLKYADGSYRIESIPDEDLNNWGSTEIAVYLPKPEIISFDDESDITFESKEFETPQIVYAKEGVQAFLSQSKKHKNNKGIMQVNFMSPTGGKSAKIEAEMSIILYHFFKKNRGKLAKAYRGAGISIVPSPDEYGNLSLVFIGRSVSQIKYANEIMESFASFDIKDWEVKNSIKVILDSLENSEEDDISNQLFTYNSEINKTSRWNRDQVIKALGSVTVDSILKTHQEFISTTFLDIYAYGNYDPEKIKNFAKKARETIGASSQITHHRYKPSFNAAPGTAMMKKVSISKDGVGILDNYVYPEKSEKVIAQLSLINKLYRPTFFNELRTNQEVGYIASSFTTETNEYPTLSTIIVSDSNNLADLKAKVMGFNYGFAVAFKNLDNKTIENTKKAMIEELEKDPENLFVESSAYLDDWSKGNYKFDSNEILINHIKNTTKDDLAVLINQMFVEGRYMNTTVQIRGEDFKETPFFNW</sequence>
<evidence type="ECO:0000259" key="17">
    <source>
        <dbReference type="Pfam" id="PF05193"/>
    </source>
</evidence>
<dbReference type="InterPro" id="IPR011765">
    <property type="entry name" value="Pept_M16_N"/>
</dbReference>
<dbReference type="GO" id="GO:0006508">
    <property type="term" value="P:proteolysis"/>
    <property type="evidence" value="ECO:0007669"/>
    <property type="project" value="UniProtKB-KW"/>
</dbReference>
<evidence type="ECO:0000256" key="10">
    <source>
        <dbReference type="ARBA" id="ARBA00023049"/>
    </source>
</evidence>
<keyword evidence="8" id="KW-0378">Hydrolase</keyword>
<dbReference type="InterPro" id="IPR050626">
    <property type="entry name" value="Peptidase_M16"/>
</dbReference>
<dbReference type="PANTHER" id="PTHR43690:SF18">
    <property type="entry name" value="INSULIN-DEGRADING ENZYME-RELATED"/>
    <property type="match status" value="1"/>
</dbReference>
<evidence type="ECO:0000256" key="13">
    <source>
        <dbReference type="ARBA" id="ARBA00033450"/>
    </source>
</evidence>
<evidence type="ECO:0000256" key="7">
    <source>
        <dbReference type="ARBA" id="ARBA00022723"/>
    </source>
</evidence>
<proteinExistence type="inferred from homology"/>
<gene>
    <name evidence="20" type="ORF">ISR29_05880</name>
</gene>
<dbReference type="GO" id="GO:0004222">
    <property type="term" value="F:metalloendopeptidase activity"/>
    <property type="evidence" value="ECO:0007669"/>
    <property type="project" value="UniProtKB-EC"/>
</dbReference>
<comment type="cofactor">
    <cofactor evidence="1">
        <name>Zn(2+)</name>
        <dbReference type="ChEBI" id="CHEBI:29105"/>
    </cofactor>
</comment>
<comment type="similarity">
    <text evidence="3 14">Belongs to the peptidase M16 family.</text>
</comment>
<dbReference type="Proteomes" id="UP000705230">
    <property type="component" value="Unassembled WGS sequence"/>
</dbReference>
<keyword evidence="10" id="KW-0482">Metalloprotease</keyword>
<comment type="function">
    <text evidence="2">Endopeptidase that degrades small peptides of less than 7 kDa, such as glucagon and insulin.</text>
</comment>
<evidence type="ECO:0000313" key="20">
    <source>
        <dbReference type="EMBL" id="MBL6903713.1"/>
    </source>
</evidence>
<reference evidence="20" key="1">
    <citation type="submission" date="2020-10" db="EMBL/GenBank/DDBJ databases">
        <title>Microbiome of the Black Sea water column analyzed by genome centric metagenomics.</title>
        <authorList>
            <person name="Cabello-Yeves P.J."/>
            <person name="Callieri C."/>
            <person name="Picazo A."/>
            <person name="Mehrshad M."/>
            <person name="Haro-Moreno J.M."/>
            <person name="Roda-Garcia J."/>
            <person name="Dzembekova N."/>
            <person name="Slabakova V."/>
            <person name="Slabakova N."/>
            <person name="Moncheva S."/>
            <person name="Rodriguez-Valera F."/>
        </authorList>
    </citation>
    <scope>NUCLEOTIDE SEQUENCE</scope>
    <source>
        <strain evidence="20">BS30m-G43</strain>
    </source>
</reference>
<dbReference type="FunFam" id="3.30.830.10:FF:000012">
    <property type="entry name" value="Protease 3"/>
    <property type="match status" value="1"/>
</dbReference>
<dbReference type="GO" id="GO:0005737">
    <property type="term" value="C:cytoplasm"/>
    <property type="evidence" value="ECO:0007669"/>
    <property type="project" value="UniProtKB-ARBA"/>
</dbReference>
<evidence type="ECO:0000259" key="19">
    <source>
        <dbReference type="Pfam" id="PF22456"/>
    </source>
</evidence>
<dbReference type="EMBL" id="JADHSG010000011">
    <property type="protein sequence ID" value="MBL6903713.1"/>
    <property type="molecule type" value="Genomic_DNA"/>
</dbReference>
<feature type="domain" description="Coenzyme PQQ synthesis protein F-like C-terminal lobe" evidence="19">
    <location>
        <begin position="767"/>
        <end position="864"/>
    </location>
</feature>
<evidence type="ECO:0000256" key="1">
    <source>
        <dbReference type="ARBA" id="ARBA00001947"/>
    </source>
</evidence>
<dbReference type="SUPFAM" id="SSF63411">
    <property type="entry name" value="LuxS/MPP-like metallohydrolase"/>
    <property type="match status" value="4"/>
</dbReference>
<dbReference type="Pfam" id="PF16187">
    <property type="entry name" value="Peptidase_M16_M"/>
    <property type="match status" value="1"/>
</dbReference>
<evidence type="ECO:0000256" key="11">
    <source>
        <dbReference type="ARBA" id="ARBA00029597"/>
    </source>
</evidence>
<comment type="caution">
    <text evidence="20">The sequence shown here is derived from an EMBL/GenBank/DDBJ whole genome shotgun (WGS) entry which is preliminary data.</text>
</comment>
<evidence type="ECO:0000256" key="8">
    <source>
        <dbReference type="ARBA" id="ARBA00022801"/>
    </source>
</evidence>
<keyword evidence="9" id="KW-0862">Zinc</keyword>
<organism evidence="20 21">
    <name type="scientific">SAR86 cluster bacterium</name>
    <dbReference type="NCBI Taxonomy" id="2030880"/>
    <lineage>
        <taxon>Bacteria</taxon>
        <taxon>Pseudomonadati</taxon>
        <taxon>Pseudomonadota</taxon>
        <taxon>Gammaproteobacteria</taxon>
        <taxon>SAR86 cluster</taxon>
    </lineage>
</organism>
<evidence type="ECO:0000256" key="9">
    <source>
        <dbReference type="ARBA" id="ARBA00022833"/>
    </source>
</evidence>
<evidence type="ECO:0000256" key="14">
    <source>
        <dbReference type="RuleBase" id="RU004447"/>
    </source>
</evidence>
<dbReference type="Pfam" id="PF05193">
    <property type="entry name" value="Peptidase_M16_C"/>
    <property type="match status" value="1"/>
</dbReference>
<evidence type="ECO:0000256" key="6">
    <source>
        <dbReference type="ARBA" id="ARBA00022670"/>
    </source>
</evidence>
<evidence type="ECO:0000256" key="4">
    <source>
        <dbReference type="ARBA" id="ARBA00012449"/>
    </source>
</evidence>
<dbReference type="EC" id="3.4.24.55" evidence="4"/>
<dbReference type="PROSITE" id="PS00143">
    <property type="entry name" value="INSULINASE"/>
    <property type="match status" value="1"/>
</dbReference>
<name>A0A937SB91_9GAMM</name>
<evidence type="ECO:0000313" key="21">
    <source>
        <dbReference type="Proteomes" id="UP000705230"/>
    </source>
</evidence>
<dbReference type="Pfam" id="PF00675">
    <property type="entry name" value="Peptidase_M16"/>
    <property type="match status" value="1"/>
</dbReference>
<protein>
    <recommendedName>
        <fullName evidence="5">Protease 3</fullName>
        <ecNumber evidence="4">3.4.24.55</ecNumber>
    </recommendedName>
    <alternativeName>
        <fullName evidence="13">Pitrilysin</fullName>
    </alternativeName>
    <alternativeName>
        <fullName evidence="12">Protease III</fullName>
    </alternativeName>
    <alternativeName>
        <fullName evidence="11">Protease pi</fullName>
    </alternativeName>
</protein>
<keyword evidence="6" id="KW-0645">Protease</keyword>
<dbReference type="GO" id="GO:0046872">
    <property type="term" value="F:metal ion binding"/>
    <property type="evidence" value="ECO:0007669"/>
    <property type="project" value="UniProtKB-KW"/>
</dbReference>
<dbReference type="AlphaFoldDB" id="A0A937SB91"/>